<dbReference type="EMBL" id="FNKK01000002">
    <property type="protein sequence ID" value="SDQ79600.1"/>
    <property type="molecule type" value="Genomic_DNA"/>
</dbReference>
<dbReference type="Gene3D" id="3.30.450.40">
    <property type="match status" value="1"/>
</dbReference>
<evidence type="ECO:0000256" key="12">
    <source>
        <dbReference type="ARBA" id="ARBA00047761"/>
    </source>
</evidence>
<feature type="region of interest" description="Disordered" evidence="16">
    <location>
        <begin position="361"/>
        <end position="385"/>
    </location>
</feature>
<protein>
    <recommendedName>
        <fullName evidence="1">protein-serine/threonine phosphatase</fullName>
        <ecNumber evidence="1">3.1.3.16</ecNumber>
    </recommendedName>
    <alternativeName>
        <fullName evidence="15">Protein-serine/threonine phosphatase</fullName>
    </alternativeName>
    <alternativeName>
        <fullName evidence="14">Serine/threonine-protein kinase</fullName>
    </alternativeName>
</protein>
<keyword evidence="8" id="KW-0067">ATP-binding</keyword>
<dbReference type="PANTHER" id="PTHR43156">
    <property type="entry name" value="STAGE II SPORULATION PROTEIN E-RELATED"/>
    <property type="match status" value="1"/>
</dbReference>
<evidence type="ECO:0000313" key="19">
    <source>
        <dbReference type="Proteomes" id="UP000217103"/>
    </source>
</evidence>
<dbReference type="Gene3D" id="3.30.450.20">
    <property type="entry name" value="PAS domain"/>
    <property type="match status" value="2"/>
</dbReference>
<dbReference type="InterPro" id="IPR001610">
    <property type="entry name" value="PAC"/>
</dbReference>
<evidence type="ECO:0000256" key="14">
    <source>
        <dbReference type="ARBA" id="ARBA00075117"/>
    </source>
</evidence>
<dbReference type="SMART" id="SM00331">
    <property type="entry name" value="PP2C_SIG"/>
    <property type="match status" value="1"/>
</dbReference>
<dbReference type="STRING" id="35622.SAMN04489764_2155"/>
<evidence type="ECO:0000256" key="5">
    <source>
        <dbReference type="ARBA" id="ARBA00022741"/>
    </source>
</evidence>
<comment type="catalytic activity">
    <reaction evidence="12">
        <text>O-phospho-L-seryl-[protein] + H2O = L-seryl-[protein] + phosphate</text>
        <dbReference type="Rhea" id="RHEA:20629"/>
        <dbReference type="Rhea" id="RHEA-COMP:9863"/>
        <dbReference type="Rhea" id="RHEA-COMP:11604"/>
        <dbReference type="ChEBI" id="CHEBI:15377"/>
        <dbReference type="ChEBI" id="CHEBI:29999"/>
        <dbReference type="ChEBI" id="CHEBI:43474"/>
        <dbReference type="ChEBI" id="CHEBI:83421"/>
        <dbReference type="EC" id="3.1.3.16"/>
    </reaction>
</comment>
<dbReference type="GO" id="GO:0016301">
    <property type="term" value="F:kinase activity"/>
    <property type="evidence" value="ECO:0007669"/>
    <property type="project" value="UniProtKB-KW"/>
</dbReference>
<keyword evidence="7" id="KW-0378">Hydrolase</keyword>
<dbReference type="SMART" id="SM00091">
    <property type="entry name" value="PAS"/>
    <property type="match status" value="2"/>
</dbReference>
<keyword evidence="19" id="KW-1185">Reference proteome</keyword>
<dbReference type="PROSITE" id="PS50112">
    <property type="entry name" value="PAS"/>
    <property type="match status" value="1"/>
</dbReference>
<dbReference type="SUPFAM" id="SSF55785">
    <property type="entry name" value="PYP-like sensor domain (PAS domain)"/>
    <property type="match status" value="2"/>
</dbReference>
<dbReference type="SUPFAM" id="SSF55781">
    <property type="entry name" value="GAF domain-like"/>
    <property type="match status" value="1"/>
</dbReference>
<evidence type="ECO:0000256" key="13">
    <source>
        <dbReference type="ARBA" id="ARBA00056274"/>
    </source>
</evidence>
<organism evidence="18 19">
    <name type="scientific">Thermostaphylospora chromogena</name>
    <dbReference type="NCBI Taxonomy" id="35622"/>
    <lineage>
        <taxon>Bacteria</taxon>
        <taxon>Bacillati</taxon>
        <taxon>Actinomycetota</taxon>
        <taxon>Actinomycetes</taxon>
        <taxon>Streptosporangiales</taxon>
        <taxon>Thermomonosporaceae</taxon>
        <taxon>Thermostaphylospora</taxon>
    </lineage>
</organism>
<dbReference type="InterPro" id="IPR013655">
    <property type="entry name" value="PAS_fold_3"/>
</dbReference>
<dbReference type="Proteomes" id="UP000217103">
    <property type="component" value="Unassembled WGS sequence"/>
</dbReference>
<dbReference type="GO" id="GO:0004722">
    <property type="term" value="F:protein serine/threonine phosphatase activity"/>
    <property type="evidence" value="ECO:0007669"/>
    <property type="project" value="UniProtKB-EC"/>
</dbReference>
<evidence type="ECO:0000256" key="1">
    <source>
        <dbReference type="ARBA" id="ARBA00013081"/>
    </source>
</evidence>
<evidence type="ECO:0000256" key="9">
    <source>
        <dbReference type="ARBA" id="ARBA00022842"/>
    </source>
</evidence>
<dbReference type="InterPro" id="IPR052016">
    <property type="entry name" value="Bact_Sigma-Reg"/>
</dbReference>
<keyword evidence="11" id="KW-0464">Manganese</keyword>
<keyword evidence="5" id="KW-0547">Nucleotide-binding</keyword>
<dbReference type="AlphaFoldDB" id="A0A1H1DTC7"/>
<evidence type="ECO:0000256" key="10">
    <source>
        <dbReference type="ARBA" id="ARBA00022912"/>
    </source>
</evidence>
<dbReference type="InterPro" id="IPR035965">
    <property type="entry name" value="PAS-like_dom_sf"/>
</dbReference>
<reference evidence="18 19" key="1">
    <citation type="submission" date="2016-10" db="EMBL/GenBank/DDBJ databases">
        <authorList>
            <person name="de Groot N.N."/>
        </authorList>
    </citation>
    <scope>NUCLEOTIDE SEQUENCE [LARGE SCALE GENOMIC DNA]</scope>
    <source>
        <strain evidence="18 19">DSM 43794</strain>
    </source>
</reference>
<evidence type="ECO:0000256" key="2">
    <source>
        <dbReference type="ARBA" id="ARBA00022553"/>
    </source>
</evidence>
<dbReference type="Gene3D" id="3.60.40.10">
    <property type="entry name" value="PPM-type phosphatase domain"/>
    <property type="match status" value="1"/>
</dbReference>
<evidence type="ECO:0000256" key="7">
    <source>
        <dbReference type="ARBA" id="ARBA00022801"/>
    </source>
</evidence>
<keyword evidence="3" id="KW-0808">Transferase</keyword>
<proteinExistence type="predicted"/>
<dbReference type="NCBIfam" id="TIGR00229">
    <property type="entry name" value="sensory_box"/>
    <property type="match status" value="1"/>
</dbReference>
<dbReference type="InterPro" id="IPR001932">
    <property type="entry name" value="PPM-type_phosphatase-like_dom"/>
</dbReference>
<dbReference type="GO" id="GO:0005524">
    <property type="term" value="F:ATP binding"/>
    <property type="evidence" value="ECO:0007669"/>
    <property type="project" value="UniProtKB-KW"/>
</dbReference>
<feature type="domain" description="PAS" evidence="17">
    <location>
        <begin position="145"/>
        <end position="215"/>
    </location>
</feature>
<dbReference type="FunFam" id="3.30.450.20:FF:000099">
    <property type="entry name" value="Sensory box sensor histidine kinase"/>
    <property type="match status" value="1"/>
</dbReference>
<dbReference type="SMART" id="SM00086">
    <property type="entry name" value="PAC"/>
    <property type="match status" value="1"/>
</dbReference>
<evidence type="ECO:0000256" key="4">
    <source>
        <dbReference type="ARBA" id="ARBA00022723"/>
    </source>
</evidence>
<gene>
    <name evidence="18" type="ORF">SAMN04489764_2155</name>
</gene>
<evidence type="ECO:0000256" key="15">
    <source>
        <dbReference type="ARBA" id="ARBA00081350"/>
    </source>
</evidence>
<evidence type="ECO:0000256" key="3">
    <source>
        <dbReference type="ARBA" id="ARBA00022679"/>
    </source>
</evidence>
<dbReference type="InterPro" id="IPR013656">
    <property type="entry name" value="PAS_4"/>
</dbReference>
<evidence type="ECO:0000256" key="16">
    <source>
        <dbReference type="SAM" id="MobiDB-lite"/>
    </source>
</evidence>
<keyword evidence="10" id="KW-0904">Protein phosphatase</keyword>
<dbReference type="InterPro" id="IPR036457">
    <property type="entry name" value="PPM-type-like_dom_sf"/>
</dbReference>
<keyword evidence="4" id="KW-0479">Metal-binding</keyword>
<dbReference type="Pfam" id="PF08448">
    <property type="entry name" value="PAS_4"/>
    <property type="match status" value="1"/>
</dbReference>
<dbReference type="PANTHER" id="PTHR43156:SF2">
    <property type="entry name" value="STAGE II SPORULATION PROTEIN E"/>
    <property type="match status" value="1"/>
</dbReference>
<keyword evidence="6" id="KW-0418">Kinase</keyword>
<evidence type="ECO:0000256" key="11">
    <source>
        <dbReference type="ARBA" id="ARBA00023211"/>
    </source>
</evidence>
<dbReference type="InterPro" id="IPR029016">
    <property type="entry name" value="GAF-like_dom_sf"/>
</dbReference>
<dbReference type="CDD" id="cd00130">
    <property type="entry name" value="PAS"/>
    <property type="match status" value="1"/>
</dbReference>
<dbReference type="InterPro" id="IPR000014">
    <property type="entry name" value="PAS"/>
</dbReference>
<evidence type="ECO:0000313" key="18">
    <source>
        <dbReference type="EMBL" id="SDQ79600.1"/>
    </source>
</evidence>
<comment type="function">
    <text evidence="13">Primarily acts as an independent SigF regulator that is sensitive to the osmosensory signal, mediating the cross talk of PknD with the SigF regulon. Possesses both phosphatase and kinase activities. The kinase domain functions as a classic anti-sigma factor-like kinase to phosphorylate the anti-anti-sigma factor domain at the canonical regulatory site, and the phosphatase domain antagonizes this activity.</text>
</comment>
<accession>A0A1H1DTC7</accession>
<name>A0A1H1DTC7_9ACTN</name>
<dbReference type="Pfam" id="PF07228">
    <property type="entry name" value="SpoIIE"/>
    <property type="match status" value="1"/>
</dbReference>
<evidence type="ECO:0000256" key="8">
    <source>
        <dbReference type="ARBA" id="ARBA00022840"/>
    </source>
</evidence>
<dbReference type="Pfam" id="PF08447">
    <property type="entry name" value="PAS_3"/>
    <property type="match status" value="1"/>
</dbReference>
<dbReference type="EC" id="3.1.3.16" evidence="1"/>
<dbReference type="FunFam" id="3.60.40.10:FF:000005">
    <property type="entry name" value="Serine/threonine protein phosphatase"/>
    <property type="match status" value="1"/>
</dbReference>
<dbReference type="GO" id="GO:0046872">
    <property type="term" value="F:metal ion binding"/>
    <property type="evidence" value="ECO:0007669"/>
    <property type="project" value="UniProtKB-KW"/>
</dbReference>
<evidence type="ECO:0000259" key="17">
    <source>
        <dbReference type="PROSITE" id="PS50112"/>
    </source>
</evidence>
<evidence type="ECO:0000256" key="6">
    <source>
        <dbReference type="ARBA" id="ARBA00022777"/>
    </source>
</evidence>
<sequence length="700" mass="76927">MMADVPEDKVPDLGLEIFDYAPVGVAVTRGRDHRLVYTNPVHDAIVGERPLGEPLSRAYEGLVGALRYSVLYDQVLETGEPMYVAEAPIFGEFTNGSQEHFFSFSLSPVEFADGERGVLFVGIDVTEQVTASRRIRTLSEERRRALQRFESLVKAGSQIVWVASPQGRAIEPSPNWEKITGQTWEEFRGEGWLNALHPDDRKPTMESWQRALKEVQPLWQHTYRLRMADGSYRHFRARAVPVREGDVVVEWVGTCTDVEQQWQEERRAALLDRAAGATSGMTRLEEILQALCHVIVPELADGCAVYLLPDSPTRPRNAPLAVERVAAATRDGLPRMHVPCQEWFAPFSGFAQAVRRRRPVHATFPTGEPPPGIASESGEPPSGIASESMESWLADASINSIVLLPLIVDGDVAAVVTAAVSGDRRPISTSDVALMDEMLDHAHAPLSGALELRRAQRVALALQNSLLAEPPEIPGMQITARYRPSPEAAEVGGDWYDSFVLPDGTPIVTIGDVAGHDLPAAVTMSQLRNMLRGLVVDRQEPPGEVLRRLNLAMGTLCPDQMATCILARVEGGPDDGWRMIYSVAGHPPPLLVYPDGRARYLLGGHNALLGVLPDVPRTSAMERLEPGCTVLFYTDGLIEHPGEPFDMGMSRLRERASPLARAPLDRFCDKILANLATTGKDDVAMIAFRVGRPPQTDESR</sequence>
<keyword evidence="9" id="KW-0460">Magnesium</keyword>
<keyword evidence="2" id="KW-0597">Phosphoprotein</keyword>